<dbReference type="AlphaFoldDB" id="A0A6A4TA15"/>
<feature type="compositionally biased region" description="Basic and acidic residues" evidence="1">
    <location>
        <begin position="805"/>
        <end position="824"/>
    </location>
</feature>
<feature type="compositionally biased region" description="Acidic residues" evidence="1">
    <location>
        <begin position="354"/>
        <end position="370"/>
    </location>
</feature>
<evidence type="ECO:0000313" key="2">
    <source>
        <dbReference type="EMBL" id="KAF0043267.1"/>
    </source>
</evidence>
<dbReference type="EMBL" id="VEVO01000004">
    <property type="protein sequence ID" value="KAF0043267.1"/>
    <property type="molecule type" value="Genomic_DNA"/>
</dbReference>
<dbReference type="PANTHER" id="PTHR40240">
    <property type="entry name" value="PLEXUS, ISOFORM A"/>
    <property type="match status" value="1"/>
</dbReference>
<protein>
    <recommendedName>
        <fullName evidence="4">Genetic suppressor element 1</fullName>
    </recommendedName>
</protein>
<feature type="compositionally biased region" description="Low complexity" evidence="1">
    <location>
        <begin position="713"/>
        <end position="723"/>
    </location>
</feature>
<name>A0A6A4TA15_SCOMX</name>
<feature type="compositionally biased region" description="Basic and acidic residues" evidence="1">
    <location>
        <begin position="190"/>
        <end position="207"/>
    </location>
</feature>
<evidence type="ECO:0000313" key="3">
    <source>
        <dbReference type="Proteomes" id="UP000438429"/>
    </source>
</evidence>
<evidence type="ECO:0008006" key="4">
    <source>
        <dbReference type="Google" id="ProtNLM"/>
    </source>
</evidence>
<dbReference type="Proteomes" id="UP000438429">
    <property type="component" value="Unassembled WGS sequence"/>
</dbReference>
<feature type="region of interest" description="Disordered" evidence="1">
    <location>
        <begin position="188"/>
        <end position="221"/>
    </location>
</feature>
<organism evidence="2 3">
    <name type="scientific">Scophthalmus maximus</name>
    <name type="common">Turbot</name>
    <name type="synonym">Psetta maxima</name>
    <dbReference type="NCBI Taxonomy" id="52904"/>
    <lineage>
        <taxon>Eukaryota</taxon>
        <taxon>Metazoa</taxon>
        <taxon>Chordata</taxon>
        <taxon>Craniata</taxon>
        <taxon>Vertebrata</taxon>
        <taxon>Euteleostomi</taxon>
        <taxon>Actinopterygii</taxon>
        <taxon>Neopterygii</taxon>
        <taxon>Teleostei</taxon>
        <taxon>Neoteleostei</taxon>
        <taxon>Acanthomorphata</taxon>
        <taxon>Carangaria</taxon>
        <taxon>Pleuronectiformes</taxon>
        <taxon>Pleuronectoidei</taxon>
        <taxon>Scophthalmidae</taxon>
        <taxon>Scophthalmus</taxon>
    </lineage>
</organism>
<reference evidence="2 3" key="1">
    <citation type="submission" date="2019-06" db="EMBL/GenBank/DDBJ databases">
        <title>Draft genomes of female and male turbot (Scophthalmus maximus).</title>
        <authorList>
            <person name="Xu H."/>
            <person name="Xu X.-W."/>
            <person name="Shao C."/>
            <person name="Chen S."/>
        </authorList>
    </citation>
    <scope>NUCLEOTIDE SEQUENCE [LARGE SCALE GENOMIC DNA]</scope>
    <source>
        <strain evidence="2">Ysfricsl-2016a</strain>
        <tissue evidence="2">Blood</tissue>
    </source>
</reference>
<feature type="non-terminal residue" evidence="2">
    <location>
        <position position="1010"/>
    </location>
</feature>
<comment type="caution">
    <text evidence="2">The sequence shown here is derived from an EMBL/GenBank/DDBJ whole genome shotgun (WGS) entry which is preliminary data.</text>
</comment>
<sequence length="1010" mass="109837">MNSPRDTDLATFSRNRRLMAAAMPGEDSPSPGNPPRTDRNGLGGLVHCFICGGGVTPGKELRLQVTYQKERVSFFPFLQNQEPAPGACEVSPDGDALVCAVCHCFLTEQWNSFERSRTPIEKRMYWLKRPYQCDSRRVPQEWNLSYDLERRISVGSQNYDGGADSDFSSFSDNDNMSDQEMDVVDGASVGKDKCPRAPGKSPRDGCRRNNAISVKSSPDSQHAMRCPVGVYAAQRSPKAESLPPARRGAKAMSSVCQSSEYLAKSQERFPRRCYDGPLSDAPVQDNGVIMRNRRWLEEGTGRRAEPRQTQRGAGGSCAPPGPPPLFYRGPAGEHASASATATSRCDTTRGSDSDNSDEDEINITSDDDRDMCDSKTGPATHPSSARGLPARRMAQEHSTAAPRPEECVCYICGTGLKHDERFQVSVQKQERAQGEPFFPFLWLHSPPRGAVPISLAGTTLVCGSCHSSLMQQWQSFQLADVPVLQRLYVVPLNQTPGSVRPPQEGKPLEPVEYTLKPKASHEACYLCGQECGGDMRVAYAQAGVGKSRGVMYFPFINMLPCPPTAQGLIDGRVHCCPQCHLILEEIWGAYRLSLSEDLITSVSSFLVRYHTAVAIEGSEPARSQTGVASRPGSSVSVCYLCGAELFAGGEYQLHVNPPGRCGEREPFFPFLTVHPPAPRAKPVDATGLVSACNLCYHDLRAQWSLHESRGQGPSTPSTSSFPSANPQLPSSPWARQYSCEAFVCFFCRQEQRRQGRLCAVTMARLPVFLYAPRSTRTLLVDDGKRLVIGSCVECKAMVQVGQRMQQERDRLGHGSSDEERREPESASTRSRHKATALIQGSTGTSKEVDLAAGPSQPAGDHTPSRQVTLEPEKTDQADRPLPTVVCAALLLTAPYTDRSLVLTLDPAMAQSRARPSPRMRRSMDTQLVVGSTVTVCAALDMAKPGMSHEPKSPSLGMISTATRTTATVSPLTPSPLNGSIVANGSPATQSAHSGFAAALRKLAKQAEEPR</sequence>
<dbReference type="PANTHER" id="PTHR40240:SF1">
    <property type="entry name" value="PLEXUS, ISOFORM A"/>
    <property type="match status" value="1"/>
</dbReference>
<feature type="region of interest" description="Disordered" evidence="1">
    <location>
        <begin position="707"/>
        <end position="727"/>
    </location>
</feature>
<evidence type="ECO:0000256" key="1">
    <source>
        <dbReference type="SAM" id="MobiDB-lite"/>
    </source>
</evidence>
<accession>A0A6A4TA15</accession>
<feature type="region of interest" description="Disordered" evidence="1">
    <location>
        <begin position="294"/>
        <end position="399"/>
    </location>
</feature>
<feature type="region of interest" description="Disordered" evidence="1">
    <location>
        <begin position="804"/>
        <end position="877"/>
    </location>
</feature>
<proteinExistence type="predicted"/>
<gene>
    <name evidence="2" type="ORF">F2P81_004604</name>
</gene>
<feature type="compositionally biased region" description="Polar residues" evidence="1">
    <location>
        <begin position="210"/>
        <end position="220"/>
    </location>
</feature>
<feature type="compositionally biased region" description="Basic and acidic residues" evidence="1">
    <location>
        <begin position="294"/>
        <end position="308"/>
    </location>
</feature>